<accession>A0A350HBF6</accession>
<gene>
    <name evidence="6" type="ORF">DCW38_06800</name>
</gene>
<reference evidence="6 7" key="1">
    <citation type="journal article" date="2018" name="Nat. Biotechnol.">
        <title>A standardized bacterial taxonomy based on genome phylogeny substantially revises the tree of life.</title>
        <authorList>
            <person name="Parks D.H."/>
            <person name="Chuvochina M."/>
            <person name="Waite D.W."/>
            <person name="Rinke C."/>
            <person name="Skarshewski A."/>
            <person name="Chaumeil P.A."/>
            <person name="Hugenholtz P."/>
        </authorList>
    </citation>
    <scope>NUCLEOTIDE SEQUENCE [LARGE SCALE GENOMIC DNA]</scope>
    <source>
        <strain evidence="6">UBA9956</strain>
    </source>
</reference>
<keyword evidence="3" id="KW-0408">Iron</keyword>
<evidence type="ECO:0000313" key="6">
    <source>
        <dbReference type="EMBL" id="HAV92872.1"/>
    </source>
</evidence>
<dbReference type="InterPro" id="IPR006638">
    <property type="entry name" value="Elp3/MiaA/NifB-like_rSAM"/>
</dbReference>
<dbReference type="SFLD" id="SFLDG01065">
    <property type="entry name" value="anaerobic_coproporphyrinogen-I"/>
    <property type="match status" value="1"/>
</dbReference>
<dbReference type="GO" id="GO:0046872">
    <property type="term" value="F:metal ion binding"/>
    <property type="evidence" value="ECO:0007669"/>
    <property type="project" value="UniProtKB-KW"/>
</dbReference>
<keyword evidence="1" id="KW-0949">S-adenosyl-L-methionine</keyword>
<name>A0A350HBF6_UNCW3</name>
<keyword evidence="2" id="KW-0479">Metal-binding</keyword>
<evidence type="ECO:0000259" key="5">
    <source>
        <dbReference type="PROSITE" id="PS51918"/>
    </source>
</evidence>
<organism evidence="6 7">
    <name type="scientific">candidate division WOR-3 bacterium</name>
    <dbReference type="NCBI Taxonomy" id="2052148"/>
    <lineage>
        <taxon>Bacteria</taxon>
        <taxon>Bacteria division WOR-3</taxon>
    </lineage>
</organism>
<evidence type="ECO:0000256" key="2">
    <source>
        <dbReference type="ARBA" id="ARBA00022723"/>
    </source>
</evidence>
<dbReference type="PANTHER" id="PTHR13932">
    <property type="entry name" value="COPROPORPHYRINIGEN III OXIDASE"/>
    <property type="match status" value="1"/>
</dbReference>
<evidence type="ECO:0000256" key="1">
    <source>
        <dbReference type="ARBA" id="ARBA00022691"/>
    </source>
</evidence>
<dbReference type="AlphaFoldDB" id="A0A350HBF6"/>
<dbReference type="SFLD" id="SFLDG01082">
    <property type="entry name" value="B12-binding_domain_containing"/>
    <property type="match status" value="1"/>
</dbReference>
<dbReference type="SUPFAM" id="SSF102114">
    <property type="entry name" value="Radical SAM enzymes"/>
    <property type="match status" value="1"/>
</dbReference>
<dbReference type="PROSITE" id="PS51918">
    <property type="entry name" value="RADICAL_SAM"/>
    <property type="match status" value="1"/>
</dbReference>
<dbReference type="Proteomes" id="UP000264062">
    <property type="component" value="Unassembled WGS sequence"/>
</dbReference>
<dbReference type="GO" id="GO:0006779">
    <property type="term" value="P:porphyrin-containing compound biosynthetic process"/>
    <property type="evidence" value="ECO:0007669"/>
    <property type="project" value="TreeGrafter"/>
</dbReference>
<dbReference type="InterPro" id="IPR013785">
    <property type="entry name" value="Aldolase_TIM"/>
</dbReference>
<dbReference type="SMART" id="SM00729">
    <property type="entry name" value="Elp3"/>
    <property type="match status" value="1"/>
</dbReference>
<evidence type="ECO:0000256" key="3">
    <source>
        <dbReference type="ARBA" id="ARBA00023004"/>
    </source>
</evidence>
<protein>
    <recommendedName>
        <fullName evidence="5">Radical SAM core domain-containing protein</fullName>
    </recommendedName>
</protein>
<dbReference type="Pfam" id="PF04055">
    <property type="entry name" value="Radical_SAM"/>
    <property type="match status" value="1"/>
</dbReference>
<dbReference type="GO" id="GO:0005737">
    <property type="term" value="C:cytoplasm"/>
    <property type="evidence" value="ECO:0007669"/>
    <property type="project" value="TreeGrafter"/>
</dbReference>
<keyword evidence="4" id="KW-0411">Iron-sulfur</keyword>
<proteinExistence type="predicted"/>
<evidence type="ECO:0000256" key="4">
    <source>
        <dbReference type="ARBA" id="ARBA00023014"/>
    </source>
</evidence>
<sequence>MNLFKNTIESVSEKFLRGVRQAMSGRGADYTFRRVNSQMSSGIAETSVYVHIPFCLSLCPYCPYNRIPYEKDASNRYMKALKKEIESYSERFGSKKISSVYFGGGTPLLAGKNIYEIVKTLKERFDITGDFCIEANPNDITDESIALLKESGFSSISIGAQSFDDNLLKSIGRKYTAKEAEKAIDKVMKAGFDSVNIDILFALPQETKSQLKYDIEKALSLGTSQITTYPLFTFPYSEISNFKRIKRVKSPSVMKRRNMYFQIYDSLENGGYERCSVWSFKKGKEAKRYSSVTRERYIGFGASSGSYYETHFDLNTFSVEEYIRSVGKKGNAVALRVNFTKKMSKLYDFYWRLYDTYFPMKRNLAYSSYSINTDKDFTFYMKVLLYLRWAEREKDGFSLTREGSLWVHFLQNLMSLRAISIVWGEAKKNPRPDKIEF</sequence>
<dbReference type="Gene3D" id="3.20.20.70">
    <property type="entry name" value="Aldolase class I"/>
    <property type="match status" value="1"/>
</dbReference>
<evidence type="ECO:0000313" key="7">
    <source>
        <dbReference type="Proteomes" id="UP000264062"/>
    </source>
</evidence>
<dbReference type="InterPro" id="IPR058240">
    <property type="entry name" value="rSAM_sf"/>
</dbReference>
<dbReference type="EMBL" id="DMZY01000198">
    <property type="protein sequence ID" value="HAV92872.1"/>
    <property type="molecule type" value="Genomic_DNA"/>
</dbReference>
<dbReference type="PANTHER" id="PTHR13932:SF5">
    <property type="entry name" value="RADICAL S-ADENOSYL METHIONINE DOMAIN-CONTAINING PROTEIN 1, MITOCHONDRIAL"/>
    <property type="match status" value="1"/>
</dbReference>
<dbReference type="GO" id="GO:0003824">
    <property type="term" value="F:catalytic activity"/>
    <property type="evidence" value="ECO:0007669"/>
    <property type="project" value="InterPro"/>
</dbReference>
<feature type="domain" description="Radical SAM core" evidence="5">
    <location>
        <begin position="40"/>
        <end position="273"/>
    </location>
</feature>
<dbReference type="SFLD" id="SFLDS00029">
    <property type="entry name" value="Radical_SAM"/>
    <property type="match status" value="1"/>
</dbReference>
<comment type="caution">
    <text evidence="6">The sequence shown here is derived from an EMBL/GenBank/DDBJ whole genome shotgun (WGS) entry which is preliminary data.</text>
</comment>
<dbReference type="CDD" id="cd01335">
    <property type="entry name" value="Radical_SAM"/>
    <property type="match status" value="1"/>
</dbReference>
<dbReference type="GO" id="GO:0051539">
    <property type="term" value="F:4 iron, 4 sulfur cluster binding"/>
    <property type="evidence" value="ECO:0007669"/>
    <property type="project" value="TreeGrafter"/>
</dbReference>
<dbReference type="InterPro" id="IPR007197">
    <property type="entry name" value="rSAM"/>
</dbReference>
<dbReference type="InterPro" id="IPR034505">
    <property type="entry name" value="Coproporphyrinogen-III_oxidase"/>
</dbReference>